<proteinExistence type="predicted"/>
<dbReference type="RefSeq" id="WP_116271083.1">
    <property type="nucleotide sequence ID" value="NZ_BGZJ01000002.1"/>
</dbReference>
<protein>
    <recommendedName>
        <fullName evidence="1">HNH nuclease domain-containing protein</fullName>
    </recommendedName>
</protein>
<reference evidence="2 3" key="1">
    <citation type="journal article" date="2018" name="Int. J. Syst. Evol. Microbiol.">
        <title>Mesosutterella multiformis gen. nov., sp. nov., a member of the family Sutterellaceae and Sutterella megalosphaeroides sp. nov., isolated from human faeces.</title>
        <authorList>
            <person name="Sakamoto M."/>
            <person name="Ikeyama N."/>
            <person name="Kunihiro T."/>
            <person name="Iino T."/>
            <person name="Yuki M."/>
            <person name="Ohkuma M."/>
        </authorList>
    </citation>
    <scope>NUCLEOTIDE SEQUENCE [LARGE SCALE GENOMIC DNA]</scope>
    <source>
        <strain evidence="2 3">4NBBH2</strain>
    </source>
</reference>
<organism evidence="2 3">
    <name type="scientific">Mesosutterella multiformis</name>
    <dbReference type="NCBI Taxonomy" id="2259133"/>
    <lineage>
        <taxon>Bacteria</taxon>
        <taxon>Pseudomonadati</taxon>
        <taxon>Pseudomonadota</taxon>
        <taxon>Betaproteobacteria</taxon>
        <taxon>Burkholderiales</taxon>
        <taxon>Sutterellaceae</taxon>
        <taxon>Mesosutterella</taxon>
    </lineage>
</organism>
<evidence type="ECO:0000313" key="3">
    <source>
        <dbReference type="Proteomes" id="UP000266091"/>
    </source>
</evidence>
<accession>A0A401LIY3</accession>
<accession>A0A388SEW5</accession>
<comment type="caution">
    <text evidence="2">The sequence shown here is derived from an EMBL/GenBank/DDBJ whole genome shotgun (WGS) entry which is preliminary data.</text>
</comment>
<feature type="domain" description="HNH nuclease" evidence="1">
    <location>
        <begin position="254"/>
        <end position="307"/>
    </location>
</feature>
<dbReference type="Pfam" id="PF13395">
    <property type="entry name" value="HNH_4"/>
    <property type="match status" value="1"/>
</dbReference>
<gene>
    <name evidence="2" type="ORF">MESMUL_22610</name>
</gene>
<dbReference type="Proteomes" id="UP000266091">
    <property type="component" value="Unassembled WGS sequence"/>
</dbReference>
<dbReference type="EMBL" id="BGZJ01000002">
    <property type="protein sequence ID" value="GBO94907.1"/>
    <property type="molecule type" value="Genomic_DNA"/>
</dbReference>
<name>A0A388SEW5_9BURK</name>
<dbReference type="OrthoDB" id="7348755at2"/>
<evidence type="ECO:0000259" key="1">
    <source>
        <dbReference type="Pfam" id="PF13395"/>
    </source>
</evidence>
<sequence length="406" mass="46802">MAADNAFSFANIASPKGRQLEQMVADVSASYKYYWLLSLVKIVSEGKTGFISNQEMAARMIAAAWYPVVYFRLKFGYSDKLEEKIRLVQKECALSDDASYEEIIEAILQSRNSELKSKLSKLTRYVPSRFIGSLFDDQLAISKRQYGSSFEGHKDNDVKIFSQEAGNKSQAPYVIEKGGITLMPDWIQFFLDYSQMITDSTYFKLTQFVQRRNPNVPAVSEKLIRPTERKETEEFKSARNYWKRAIKSNEQVYDIYTKNPFTENALNRLGGLAIDHFVPWRFVLHDRLWNLVPTFGRPNSSKSDNLPDRDFLDDFCNIQILGLKANIDWEKPENIEKNKKKKKADPIMDAYRDLMPNAKSIADLLKHEAQLREKLQDAVGALLLQAKIQGFSKWQSDYISGNDLRL</sequence>
<dbReference type="AlphaFoldDB" id="A0A388SEW5"/>
<evidence type="ECO:0000313" key="2">
    <source>
        <dbReference type="EMBL" id="GBO94907.1"/>
    </source>
</evidence>
<dbReference type="InterPro" id="IPR003615">
    <property type="entry name" value="HNH_nuc"/>
</dbReference>
<keyword evidence="3" id="KW-1185">Reference proteome</keyword>